<keyword evidence="7 10" id="KW-0653">Protein transport</keyword>
<dbReference type="Pfam" id="PF05134">
    <property type="entry name" value="T2SSL"/>
    <property type="match status" value="1"/>
</dbReference>
<evidence type="ECO:0000256" key="7">
    <source>
        <dbReference type="ARBA" id="ARBA00022927"/>
    </source>
</evidence>
<comment type="caution">
    <text evidence="15">The sequence shown here is derived from an EMBL/GenBank/DDBJ whole genome shotgun (WGS) entry which is preliminary data.</text>
</comment>
<keyword evidence="9 12" id="KW-0472">Membrane</keyword>
<dbReference type="GO" id="GO:0005886">
    <property type="term" value="C:plasma membrane"/>
    <property type="evidence" value="ECO:0007669"/>
    <property type="project" value="UniProtKB-SubCell"/>
</dbReference>
<dbReference type="STRING" id="456.Ljor_2742"/>
<evidence type="ECO:0000256" key="11">
    <source>
        <dbReference type="SAM" id="Coils"/>
    </source>
</evidence>
<keyword evidence="11" id="KW-0175">Coiled coil</keyword>
<dbReference type="Proteomes" id="UP000055035">
    <property type="component" value="Unassembled WGS sequence"/>
</dbReference>
<dbReference type="AlphaFoldDB" id="A0A0W0VE59"/>
<organism evidence="15 16">
    <name type="scientific">Legionella jordanis</name>
    <dbReference type="NCBI Taxonomy" id="456"/>
    <lineage>
        <taxon>Bacteria</taxon>
        <taxon>Pseudomonadati</taxon>
        <taxon>Pseudomonadota</taxon>
        <taxon>Gammaproteobacteria</taxon>
        <taxon>Legionellales</taxon>
        <taxon>Legionellaceae</taxon>
        <taxon>Legionella</taxon>
    </lineage>
</organism>
<dbReference type="Pfam" id="PF12693">
    <property type="entry name" value="GspL_C"/>
    <property type="match status" value="1"/>
</dbReference>
<comment type="function">
    <text evidence="10">Inner membrane component of the type II secretion system required for the energy-dependent secretion of extracellular factors such as proteases and toxins from the periplasm.</text>
</comment>
<dbReference type="SUPFAM" id="SSF53067">
    <property type="entry name" value="Actin-like ATPase domain"/>
    <property type="match status" value="1"/>
</dbReference>
<feature type="coiled-coil region" evidence="11">
    <location>
        <begin position="345"/>
        <end position="372"/>
    </location>
</feature>
<feature type="transmembrane region" description="Helical" evidence="12">
    <location>
        <begin position="239"/>
        <end position="260"/>
    </location>
</feature>
<sequence length="386" mass="44056">MATCFLFIDHFNENACLSLSLDQLGQVIAPLAERNIQEIKALQKNCQTFVVLPTSSFSIHKLPMPWISEKKARAAIPFALEDKLAQNFNSLHFAFDRTHYSHGEYLIVVGDKNYLADLIAKFDEHDLDFDHISIDWFGLAPHEIAILPSYILVNEKEFQGALGQDLMPLFFNPLSVENHYSIFKFDDSNPDLIPDHGEVIDTHQSSYLWLAQRLQKTKSINLCQGEMAHGGTQTALRRWYLAATAMTVIWLLSVLGFNAWSLHQINQEMTHVDSKIANIYHQFFPQAQQVVSPKFRISQLLKANQNSNDQTFWILTNTLAKSFKAGTITFEQIRFQNQMLLVTLATANFAELEDLQNRLQQAKIKVRQTQASTEENKVIATLELSL</sequence>
<dbReference type="Gene3D" id="3.30.1360.100">
    <property type="entry name" value="General secretion pathway protein M, EpsM"/>
    <property type="match status" value="1"/>
</dbReference>
<proteinExistence type="inferred from homology"/>
<evidence type="ECO:0000313" key="16">
    <source>
        <dbReference type="Proteomes" id="UP000055035"/>
    </source>
</evidence>
<keyword evidence="5" id="KW-0997">Cell inner membrane</keyword>
<dbReference type="InterPro" id="IPR025691">
    <property type="entry name" value="GspL_pp_dom"/>
</dbReference>
<name>A0A0W0VE59_9GAMM</name>
<dbReference type="GO" id="GO:0015628">
    <property type="term" value="P:protein secretion by the type II secretion system"/>
    <property type="evidence" value="ECO:0007669"/>
    <property type="project" value="InterPro"/>
</dbReference>
<dbReference type="InterPro" id="IPR043129">
    <property type="entry name" value="ATPase_NBD"/>
</dbReference>
<keyword evidence="6 12" id="KW-0812">Transmembrane</keyword>
<dbReference type="PIRSF" id="PIRSF015761">
    <property type="entry name" value="Protein_L"/>
    <property type="match status" value="1"/>
</dbReference>
<comment type="similarity">
    <text evidence="2 10">Belongs to the GSP L family.</text>
</comment>
<dbReference type="NCBIfam" id="TIGR01709">
    <property type="entry name" value="typeII_sec_gspL"/>
    <property type="match status" value="1"/>
</dbReference>
<reference evidence="15 16" key="1">
    <citation type="submission" date="2015-11" db="EMBL/GenBank/DDBJ databases">
        <title>Genomic analysis of 38 Legionella species identifies large and diverse effector repertoires.</title>
        <authorList>
            <person name="Burstein D."/>
            <person name="Amaro F."/>
            <person name="Zusman T."/>
            <person name="Lifshitz Z."/>
            <person name="Cohen O."/>
            <person name="Gilbert J.A."/>
            <person name="Pupko T."/>
            <person name="Shuman H.A."/>
            <person name="Segal G."/>
        </authorList>
    </citation>
    <scope>NUCLEOTIDE SEQUENCE [LARGE SCALE GENOMIC DNA]</scope>
    <source>
        <strain evidence="15 16">BL-540</strain>
    </source>
</reference>
<comment type="subcellular location">
    <subcellularLocation>
        <location evidence="1">Cell inner membrane</location>
        <topology evidence="1">Single-pass membrane protein</topology>
    </subcellularLocation>
</comment>
<dbReference type="InterPro" id="IPR007812">
    <property type="entry name" value="T2SS_protein-GspL"/>
</dbReference>
<evidence type="ECO:0000256" key="6">
    <source>
        <dbReference type="ARBA" id="ARBA00022692"/>
    </source>
</evidence>
<dbReference type="GO" id="GO:0015627">
    <property type="term" value="C:type II protein secretion system complex"/>
    <property type="evidence" value="ECO:0007669"/>
    <property type="project" value="InterPro"/>
</dbReference>
<protein>
    <recommendedName>
        <fullName evidence="10">Type II secretion system protein L</fullName>
        <shortName evidence="10">T2SS protein L</shortName>
    </recommendedName>
</protein>
<dbReference type="GO" id="GO:0009276">
    <property type="term" value="C:Gram-negative-bacterium-type cell wall"/>
    <property type="evidence" value="ECO:0007669"/>
    <property type="project" value="InterPro"/>
</dbReference>
<evidence type="ECO:0000256" key="4">
    <source>
        <dbReference type="ARBA" id="ARBA00022475"/>
    </source>
</evidence>
<dbReference type="InterPro" id="IPR024230">
    <property type="entry name" value="GspL_cyto_dom"/>
</dbReference>
<dbReference type="PATRIC" id="fig|456.5.peg.2936"/>
<evidence type="ECO:0000313" key="15">
    <source>
        <dbReference type="EMBL" id="KTD18436.1"/>
    </source>
</evidence>
<keyword evidence="4" id="KW-1003">Cell membrane</keyword>
<dbReference type="OrthoDB" id="7011844at2"/>
<keyword evidence="16" id="KW-1185">Reference proteome</keyword>
<feature type="domain" description="GspL cytoplasmic actin-ATPase-like" evidence="13">
    <location>
        <begin position="34"/>
        <end position="227"/>
    </location>
</feature>
<evidence type="ECO:0000256" key="9">
    <source>
        <dbReference type="ARBA" id="ARBA00023136"/>
    </source>
</evidence>
<evidence type="ECO:0000256" key="3">
    <source>
        <dbReference type="ARBA" id="ARBA00022448"/>
    </source>
</evidence>
<evidence type="ECO:0000259" key="14">
    <source>
        <dbReference type="Pfam" id="PF12693"/>
    </source>
</evidence>
<dbReference type="Gene3D" id="3.30.420.380">
    <property type="match status" value="1"/>
</dbReference>
<evidence type="ECO:0000256" key="2">
    <source>
        <dbReference type="ARBA" id="ARBA00005318"/>
    </source>
</evidence>
<evidence type="ECO:0000256" key="10">
    <source>
        <dbReference type="PIRNR" id="PIRNR015761"/>
    </source>
</evidence>
<keyword evidence="8 12" id="KW-1133">Transmembrane helix</keyword>
<gene>
    <name evidence="15" type="ORF">Ljor_2742</name>
</gene>
<feature type="domain" description="GspL periplasmic" evidence="14">
    <location>
        <begin position="237"/>
        <end position="384"/>
    </location>
</feature>
<keyword evidence="3 10" id="KW-0813">Transport</keyword>
<accession>A0A0W0VE59</accession>
<evidence type="ECO:0000256" key="5">
    <source>
        <dbReference type="ARBA" id="ARBA00022519"/>
    </source>
</evidence>
<dbReference type="EMBL" id="LNYJ01000011">
    <property type="protein sequence ID" value="KTD18436.1"/>
    <property type="molecule type" value="Genomic_DNA"/>
</dbReference>
<evidence type="ECO:0000256" key="8">
    <source>
        <dbReference type="ARBA" id="ARBA00022989"/>
    </source>
</evidence>
<evidence type="ECO:0000256" key="12">
    <source>
        <dbReference type="SAM" id="Phobius"/>
    </source>
</evidence>
<evidence type="ECO:0000259" key="13">
    <source>
        <dbReference type="Pfam" id="PF05134"/>
    </source>
</evidence>
<evidence type="ECO:0000256" key="1">
    <source>
        <dbReference type="ARBA" id="ARBA00004377"/>
    </source>
</evidence>
<dbReference type="RefSeq" id="WP_058472096.1">
    <property type="nucleotide sequence ID" value="NZ_CAAAIC010000005.1"/>
</dbReference>